<evidence type="ECO:0000313" key="2">
    <source>
        <dbReference type="Proteomes" id="UP001167160"/>
    </source>
</evidence>
<comment type="caution">
    <text evidence="1">The sequence shown here is derived from an EMBL/GenBank/DDBJ whole genome shotgun (WGS) entry which is preliminary data.</text>
</comment>
<dbReference type="RefSeq" id="WP_251413122.1">
    <property type="nucleotide sequence ID" value="NZ_JAMQGM010000022.1"/>
</dbReference>
<reference evidence="1" key="1">
    <citation type="journal article" date="2023" name="Int. J. Syst. Evol. Microbiol.">
        <title>Streptomyces meridianus sp. nov. isolated from brackish water of the Tagus estuary in Alcochete, Portugal.</title>
        <authorList>
            <person name="Santos J.D.N."/>
            <person name="Klimek D."/>
            <person name="Calusinska M."/>
            <person name="Lobo Da Cunha A."/>
            <person name="Catita J."/>
            <person name="Goncalves H."/>
            <person name="Gonzalez I."/>
            <person name="Reyes F."/>
            <person name="Lage O.M."/>
        </authorList>
    </citation>
    <scope>NUCLEOTIDE SEQUENCE</scope>
    <source>
        <strain evidence="1">MTZ3.1</strain>
    </source>
</reference>
<keyword evidence="2" id="KW-1185">Reference proteome</keyword>
<evidence type="ECO:0000313" key="1">
    <source>
        <dbReference type="EMBL" id="MCM2577786.1"/>
    </source>
</evidence>
<gene>
    <name evidence="1" type="ORF">M1E25_10530</name>
</gene>
<organism evidence="1 2">
    <name type="scientific">Streptomyces meridianus</name>
    <dbReference type="NCBI Taxonomy" id="2938945"/>
    <lineage>
        <taxon>Bacteria</taxon>
        <taxon>Bacillati</taxon>
        <taxon>Actinomycetota</taxon>
        <taxon>Actinomycetes</taxon>
        <taxon>Kitasatosporales</taxon>
        <taxon>Streptomycetaceae</taxon>
        <taxon>Streptomyces</taxon>
    </lineage>
</organism>
<dbReference type="EMBL" id="JAMQGM010000022">
    <property type="protein sequence ID" value="MCM2577786.1"/>
    <property type="molecule type" value="Genomic_DNA"/>
</dbReference>
<accession>A0ABT0X5I4</accession>
<proteinExistence type="predicted"/>
<name>A0ABT0X5I4_9ACTN</name>
<dbReference type="Proteomes" id="UP001167160">
    <property type="component" value="Unassembled WGS sequence"/>
</dbReference>
<sequence length="50" mass="5413">MSSPVRASVLRFQLVVTLYLQELHGPSSLQAAFATRLRGAPGGGRRTMEV</sequence>
<protein>
    <submittedName>
        <fullName evidence="1">Uncharacterized protein</fullName>
    </submittedName>
</protein>